<proteinExistence type="predicted"/>
<dbReference type="AlphaFoldDB" id="A0AAE0XNU8"/>
<evidence type="ECO:0000313" key="2">
    <source>
        <dbReference type="Proteomes" id="UP001283361"/>
    </source>
</evidence>
<sequence length="68" mass="7459">MFFRTHRQGQSKPELTVSVKSCLYTPIQTSVITQETFRPARVGRAGAALHSVQAVCGPARLIAWTGPF</sequence>
<dbReference type="EMBL" id="JAWDGP010007919">
    <property type="protein sequence ID" value="KAK3700262.1"/>
    <property type="molecule type" value="Genomic_DNA"/>
</dbReference>
<dbReference type="Proteomes" id="UP001283361">
    <property type="component" value="Unassembled WGS sequence"/>
</dbReference>
<accession>A0AAE0XNU8</accession>
<reference evidence="1" key="1">
    <citation type="journal article" date="2023" name="G3 (Bethesda)">
        <title>A reference genome for the long-term kleptoplast-retaining sea slug Elysia crispata morphotype clarki.</title>
        <authorList>
            <person name="Eastman K.E."/>
            <person name="Pendleton A.L."/>
            <person name="Shaikh M.A."/>
            <person name="Suttiyut T."/>
            <person name="Ogas R."/>
            <person name="Tomko P."/>
            <person name="Gavelis G."/>
            <person name="Widhalm J.R."/>
            <person name="Wisecaver J.H."/>
        </authorList>
    </citation>
    <scope>NUCLEOTIDE SEQUENCE</scope>
    <source>
        <strain evidence="1">ECLA1</strain>
    </source>
</reference>
<comment type="caution">
    <text evidence="1">The sequence shown here is derived from an EMBL/GenBank/DDBJ whole genome shotgun (WGS) entry which is preliminary data.</text>
</comment>
<keyword evidence="2" id="KW-1185">Reference proteome</keyword>
<organism evidence="1 2">
    <name type="scientific">Elysia crispata</name>
    <name type="common">lettuce slug</name>
    <dbReference type="NCBI Taxonomy" id="231223"/>
    <lineage>
        <taxon>Eukaryota</taxon>
        <taxon>Metazoa</taxon>
        <taxon>Spiralia</taxon>
        <taxon>Lophotrochozoa</taxon>
        <taxon>Mollusca</taxon>
        <taxon>Gastropoda</taxon>
        <taxon>Heterobranchia</taxon>
        <taxon>Euthyneura</taxon>
        <taxon>Panpulmonata</taxon>
        <taxon>Sacoglossa</taxon>
        <taxon>Placobranchoidea</taxon>
        <taxon>Plakobranchidae</taxon>
        <taxon>Elysia</taxon>
    </lineage>
</organism>
<protein>
    <submittedName>
        <fullName evidence="1">Uncharacterized protein</fullName>
    </submittedName>
</protein>
<evidence type="ECO:0000313" key="1">
    <source>
        <dbReference type="EMBL" id="KAK3700262.1"/>
    </source>
</evidence>
<name>A0AAE0XNU8_9GAST</name>
<gene>
    <name evidence="1" type="ORF">RRG08_033540</name>
</gene>